<evidence type="ECO:0000256" key="1">
    <source>
        <dbReference type="ARBA" id="ARBA00044755"/>
    </source>
</evidence>
<dbReference type="EMBL" id="JXBB01000023">
    <property type="protein sequence ID" value="OAR04179.1"/>
    <property type="molecule type" value="Genomic_DNA"/>
</dbReference>
<gene>
    <name evidence="4" type="ORF">HSCHL_0103</name>
    <name evidence="3" type="ORF">SA87_06905</name>
</gene>
<evidence type="ECO:0000313" key="6">
    <source>
        <dbReference type="Proteomes" id="UP000244180"/>
    </source>
</evidence>
<comment type="caution">
    <text evidence="3">The sequence shown here is derived from an EMBL/GenBank/DDBJ whole genome shotgun (WGS) entry which is preliminary data.</text>
</comment>
<protein>
    <recommendedName>
        <fullName evidence="7">Integral membrane protein CcmA involved in cell shape determination</fullName>
    </recommendedName>
</protein>
<proteinExistence type="inferred from homology"/>
<feature type="region of interest" description="Disordered" evidence="2">
    <location>
        <begin position="95"/>
        <end position="137"/>
    </location>
</feature>
<evidence type="ECO:0008006" key="7">
    <source>
        <dbReference type="Google" id="ProtNLM"/>
    </source>
</evidence>
<dbReference type="PANTHER" id="PTHR35024">
    <property type="entry name" value="HYPOTHETICAL CYTOSOLIC PROTEIN"/>
    <property type="match status" value="1"/>
</dbReference>
<dbReference type="Pfam" id="PF04519">
    <property type="entry name" value="Bactofilin"/>
    <property type="match status" value="1"/>
</dbReference>
<dbReference type="STRING" id="1484.SA87_06905"/>
<dbReference type="AlphaFoldDB" id="A0A179IQW1"/>
<keyword evidence="5" id="KW-1185">Reference proteome</keyword>
<dbReference type="Proteomes" id="UP000244180">
    <property type="component" value="Unassembled WGS sequence"/>
</dbReference>
<dbReference type="EMBL" id="PEBV01000003">
    <property type="protein sequence ID" value="PTQ54524.1"/>
    <property type="molecule type" value="Genomic_DNA"/>
</dbReference>
<dbReference type="PANTHER" id="PTHR35024:SF4">
    <property type="entry name" value="POLYMER-FORMING CYTOSKELETAL PROTEIN"/>
    <property type="match status" value="1"/>
</dbReference>
<sequence length="137" mass="14178">MTVIDAGTRLEGHLFATAAVRIDGTVEGDVTVEGALAIGATGQVHGTVRAREAHIAGKVRGDLFVAEALVLERTADIEGTVEYAVLAVEEGASLTGTVRKKAADPPAEDGGRRSRFQTRIRPHAAAPEPGEAAEPDA</sequence>
<reference evidence="4 6" key="2">
    <citation type="submission" date="2017-08" db="EMBL/GenBank/DDBJ databases">
        <title>Burning lignite coal seam in the remote Altai Mountains harbors a hydrogen-driven thermophilic microbial community.</title>
        <authorList>
            <person name="Kadnikov V.V."/>
            <person name="Mardanov A.V."/>
            <person name="Ivasenko D."/>
            <person name="Beletsky A.V."/>
            <person name="Karnachuk O.V."/>
            <person name="Ravin N.V."/>
        </authorList>
    </citation>
    <scope>NUCLEOTIDE SEQUENCE [LARGE SCALE GENOMIC DNA]</scope>
    <source>
        <strain evidence="4">AL33</strain>
    </source>
</reference>
<evidence type="ECO:0000313" key="5">
    <source>
        <dbReference type="Proteomes" id="UP000243024"/>
    </source>
</evidence>
<evidence type="ECO:0000256" key="2">
    <source>
        <dbReference type="SAM" id="MobiDB-lite"/>
    </source>
</evidence>
<dbReference type="Proteomes" id="UP000243024">
    <property type="component" value="Unassembled WGS sequence"/>
</dbReference>
<comment type="similarity">
    <text evidence="1">Belongs to the bactofilin family.</text>
</comment>
<feature type="compositionally biased region" description="Basic residues" evidence="2">
    <location>
        <begin position="113"/>
        <end position="122"/>
    </location>
</feature>
<reference evidence="3 5" key="1">
    <citation type="submission" date="2015-09" db="EMBL/GenBank/DDBJ databases">
        <title>Draft genome sequence of Hydrogenibacillus schlegelii DSM 2000.</title>
        <authorList>
            <person name="Hemp J."/>
        </authorList>
    </citation>
    <scope>NUCLEOTIDE SEQUENCE [LARGE SCALE GENOMIC DNA]</scope>
    <source>
        <strain evidence="3 5">MA 48</strain>
    </source>
</reference>
<name>A0A179IQW1_HYDSH</name>
<evidence type="ECO:0000313" key="3">
    <source>
        <dbReference type="EMBL" id="OAR04179.1"/>
    </source>
</evidence>
<organism evidence="3 5">
    <name type="scientific">Hydrogenibacillus schlegelii</name>
    <name type="common">Bacillus schlegelii</name>
    <dbReference type="NCBI Taxonomy" id="1484"/>
    <lineage>
        <taxon>Bacteria</taxon>
        <taxon>Bacillati</taxon>
        <taxon>Bacillota</taxon>
        <taxon>Bacilli</taxon>
        <taxon>Bacillales</taxon>
        <taxon>Bacillales Family X. Incertae Sedis</taxon>
        <taxon>Hydrogenibacillus</taxon>
    </lineage>
</organism>
<dbReference type="InterPro" id="IPR007607">
    <property type="entry name" value="BacA/B"/>
</dbReference>
<accession>A0A179IQW1</accession>
<evidence type="ECO:0000313" key="4">
    <source>
        <dbReference type="EMBL" id="PTQ54524.1"/>
    </source>
</evidence>